<comment type="caution">
    <text evidence="2">The sequence shown here is derived from an EMBL/GenBank/DDBJ whole genome shotgun (WGS) entry which is preliminary data.</text>
</comment>
<keyword evidence="1" id="KW-1133">Transmembrane helix</keyword>
<feature type="transmembrane region" description="Helical" evidence="1">
    <location>
        <begin position="35"/>
        <end position="54"/>
    </location>
</feature>
<evidence type="ECO:0000256" key="1">
    <source>
        <dbReference type="SAM" id="Phobius"/>
    </source>
</evidence>
<dbReference type="EMBL" id="NPEX01000009">
    <property type="protein sequence ID" value="RAI45721.1"/>
    <property type="molecule type" value="Genomic_DNA"/>
</dbReference>
<accession>A0A327L519</accession>
<name>A0A327L519_9BRAD</name>
<feature type="transmembrane region" description="Helical" evidence="1">
    <location>
        <begin position="7"/>
        <end position="29"/>
    </location>
</feature>
<organism evidence="2 3">
    <name type="scientific">Rhodoplanes roseus</name>
    <dbReference type="NCBI Taxonomy" id="29409"/>
    <lineage>
        <taxon>Bacteria</taxon>
        <taxon>Pseudomonadati</taxon>
        <taxon>Pseudomonadota</taxon>
        <taxon>Alphaproteobacteria</taxon>
        <taxon>Hyphomicrobiales</taxon>
        <taxon>Nitrobacteraceae</taxon>
        <taxon>Rhodoplanes</taxon>
    </lineage>
</organism>
<evidence type="ECO:0000313" key="3">
    <source>
        <dbReference type="Proteomes" id="UP000249130"/>
    </source>
</evidence>
<proteinExistence type="predicted"/>
<keyword evidence="1" id="KW-0812">Transmembrane</keyword>
<sequence>MIRLVSFFFTVGATAMGGALVAIQGLMLVRGDGGNLLIFGAALLALAVGLWGLAGDIRRSKAAAQAMREGRAVDQWAPPRGTPKRNAVSARTVQLVPAAAPPAASTAGDGAPITDVLAAERARTDAFWRDGLGRLAAEAEAHGVGDGAVVLLEVAAQELARTRGPRQVARILRDASDRYASDAETRARESGAA</sequence>
<gene>
    <name evidence="2" type="ORF">CH341_02560</name>
</gene>
<evidence type="ECO:0000313" key="2">
    <source>
        <dbReference type="EMBL" id="RAI45721.1"/>
    </source>
</evidence>
<dbReference type="RefSeq" id="WP_111417469.1">
    <property type="nucleotide sequence ID" value="NZ_NPEX01000009.1"/>
</dbReference>
<keyword evidence="1" id="KW-0472">Membrane</keyword>
<dbReference type="AlphaFoldDB" id="A0A327L519"/>
<dbReference type="Proteomes" id="UP000249130">
    <property type="component" value="Unassembled WGS sequence"/>
</dbReference>
<reference evidence="2 3" key="1">
    <citation type="submission" date="2017-07" db="EMBL/GenBank/DDBJ databases">
        <title>Draft Genome Sequences of Select Purple Nonsulfur Bacteria.</title>
        <authorList>
            <person name="Lasarre B."/>
            <person name="Mckinlay J.B."/>
        </authorList>
    </citation>
    <scope>NUCLEOTIDE SEQUENCE [LARGE SCALE GENOMIC DNA]</scope>
    <source>
        <strain evidence="2 3">DSM 5909</strain>
    </source>
</reference>
<keyword evidence="3" id="KW-1185">Reference proteome</keyword>
<protein>
    <submittedName>
        <fullName evidence="2">Uncharacterized protein</fullName>
    </submittedName>
</protein>